<evidence type="ECO:0000313" key="4">
    <source>
        <dbReference type="Proteomes" id="UP000294847"/>
    </source>
</evidence>
<feature type="region of interest" description="Disordered" evidence="1">
    <location>
        <begin position="14"/>
        <end position="40"/>
    </location>
</feature>
<dbReference type="AlphaFoldDB" id="A0A4P7N2N1"/>
<accession>A0A4P7N2N1</accession>
<dbReference type="Proteomes" id="UP000294847">
    <property type="component" value="Chromosome 2"/>
</dbReference>
<keyword evidence="2" id="KW-0812">Transmembrane</keyword>
<evidence type="ECO:0000256" key="1">
    <source>
        <dbReference type="SAM" id="MobiDB-lite"/>
    </source>
</evidence>
<keyword evidence="2" id="KW-1133">Transmembrane helix</keyword>
<reference evidence="3 4" key="1">
    <citation type="journal article" date="2019" name="Mol. Biol. Evol.">
        <title>Blast fungal genomes show frequent chromosomal changes, gene gains and losses, and effector gene turnover.</title>
        <authorList>
            <person name="Gomez Luciano L.B."/>
            <person name="Jason Tsai I."/>
            <person name="Chuma I."/>
            <person name="Tosa Y."/>
            <person name="Chen Y.H."/>
            <person name="Li J.Y."/>
            <person name="Li M.Y."/>
            <person name="Jade Lu M.Y."/>
            <person name="Nakayashiki H."/>
            <person name="Li W.H."/>
        </authorList>
    </citation>
    <scope>NUCLEOTIDE SEQUENCE [LARGE SCALE GENOMIC DNA]</scope>
    <source>
        <strain evidence="3">MZ5-1-6</strain>
    </source>
</reference>
<gene>
    <name evidence="3" type="ORF">PoMZ_01621</name>
</gene>
<evidence type="ECO:0000256" key="2">
    <source>
        <dbReference type="SAM" id="Phobius"/>
    </source>
</evidence>
<dbReference type="EMBL" id="CP034205">
    <property type="protein sequence ID" value="QBZ56708.1"/>
    <property type="molecule type" value="Genomic_DNA"/>
</dbReference>
<name>A0A4P7N2N1_PYROR</name>
<protein>
    <submittedName>
        <fullName evidence="3">Uncharacterized protein</fullName>
    </submittedName>
</protein>
<proteinExistence type="predicted"/>
<feature type="compositionally biased region" description="Low complexity" evidence="1">
    <location>
        <begin position="217"/>
        <end position="231"/>
    </location>
</feature>
<feature type="region of interest" description="Disordered" evidence="1">
    <location>
        <begin position="303"/>
        <end position="335"/>
    </location>
</feature>
<feature type="transmembrane region" description="Helical" evidence="2">
    <location>
        <begin position="53"/>
        <end position="76"/>
    </location>
</feature>
<evidence type="ECO:0000313" key="3">
    <source>
        <dbReference type="EMBL" id="QBZ56708.1"/>
    </source>
</evidence>
<feature type="region of interest" description="Disordered" evidence="1">
    <location>
        <begin position="147"/>
        <end position="284"/>
    </location>
</feature>
<sequence length="335" mass="36328">MIVRVPGLLGDLGRRDVANPISKPPSASGSPSVATTDAAATDTESFSQDFRPLIVVSSIMGAAVLVMAIITACIMVRRSRKRRSQATAEYTAARQRDPNLSWQEYERRCKLSNSTMFLEAESQRALMISKSLKSRPSLDRPELAEDAVITDPGLPPSPPTPTKASLWTRGRRHASGPEALAMNDSDMEDKEMLLSPSQKPQFKTSPERPGSSGSAGSLRSPVHSSSNSSRRWVWELPDGKKCPPAWANSNARWSGDLRDAPPPVPPPSIRARTPPIWAHPAFRPEGSGMGIVARSYTNDTGLLPSERIKEKPASLNNDTGLLPAEKIKEKPAPTP</sequence>
<feature type="compositionally biased region" description="Polar residues" evidence="1">
    <location>
        <begin position="195"/>
        <end position="204"/>
    </location>
</feature>
<feature type="compositionally biased region" description="Basic and acidic residues" evidence="1">
    <location>
        <begin position="325"/>
        <end position="335"/>
    </location>
</feature>
<organism evidence="3 4">
    <name type="scientific">Pyricularia oryzae</name>
    <name type="common">Rice blast fungus</name>
    <name type="synonym">Magnaporthe oryzae</name>
    <dbReference type="NCBI Taxonomy" id="318829"/>
    <lineage>
        <taxon>Eukaryota</taxon>
        <taxon>Fungi</taxon>
        <taxon>Dikarya</taxon>
        <taxon>Ascomycota</taxon>
        <taxon>Pezizomycotina</taxon>
        <taxon>Sordariomycetes</taxon>
        <taxon>Sordariomycetidae</taxon>
        <taxon>Magnaporthales</taxon>
        <taxon>Pyriculariaceae</taxon>
        <taxon>Pyricularia</taxon>
    </lineage>
</organism>
<keyword evidence="2" id="KW-0472">Membrane</keyword>
<dbReference type="OMA" id="HPMFRGW"/>